<dbReference type="InterPro" id="IPR004254">
    <property type="entry name" value="AdipoR/HlyIII-related"/>
</dbReference>
<evidence type="ECO:0000256" key="1">
    <source>
        <dbReference type="ARBA" id="ARBA00004141"/>
    </source>
</evidence>
<protein>
    <submittedName>
        <fullName evidence="6">Hemolysin III family protein</fullName>
    </submittedName>
</protein>
<dbReference type="EMBL" id="JAIVFP010000001">
    <property type="protein sequence ID" value="MCI4683989.1"/>
    <property type="molecule type" value="Genomic_DNA"/>
</dbReference>
<evidence type="ECO:0000256" key="4">
    <source>
        <dbReference type="ARBA" id="ARBA00023136"/>
    </source>
</evidence>
<name>A0ABS9Z8N9_9HYPH</name>
<keyword evidence="2 5" id="KW-0812">Transmembrane</keyword>
<sequence>MSSPDDYPRLFKRAYSPAELIADAVVHGVAIIAGLIAFAVLFVRIALHGGTGDALAMSVYATGFFLLFGFSCAYNLTPPSHVKFMLRRFDHAAIFLMIAGTYTAILSQLPDGFQVWALATVIWAASLAGATFKILYPGKFDRAAVGLYLALGWAGVAAFRPLMAKLPPQSLLLLVIGGLLYSVGVVFHLWNSLKFQNAIWHSFVTAAAACQYAAIAVVVGR</sequence>
<evidence type="ECO:0000256" key="5">
    <source>
        <dbReference type="SAM" id="Phobius"/>
    </source>
</evidence>
<evidence type="ECO:0000256" key="2">
    <source>
        <dbReference type="ARBA" id="ARBA00022692"/>
    </source>
</evidence>
<keyword evidence="3 5" id="KW-1133">Transmembrane helix</keyword>
<gene>
    <name evidence="6" type="ORF">K2U94_14685</name>
</gene>
<evidence type="ECO:0000313" key="6">
    <source>
        <dbReference type="EMBL" id="MCI4683989.1"/>
    </source>
</evidence>
<feature type="transmembrane region" description="Helical" evidence="5">
    <location>
        <begin position="115"/>
        <end position="136"/>
    </location>
</feature>
<dbReference type="RefSeq" id="WP_243067904.1">
    <property type="nucleotide sequence ID" value="NZ_JAIVFK010000054.1"/>
</dbReference>
<feature type="transmembrane region" description="Helical" evidence="5">
    <location>
        <begin position="89"/>
        <end position="109"/>
    </location>
</feature>
<feature type="transmembrane region" description="Helical" evidence="5">
    <location>
        <begin position="20"/>
        <end position="43"/>
    </location>
</feature>
<organism evidence="6 7">
    <name type="scientific">Candidatus Rhodoblastus alkanivorans</name>
    <dbReference type="NCBI Taxonomy" id="2954117"/>
    <lineage>
        <taxon>Bacteria</taxon>
        <taxon>Pseudomonadati</taxon>
        <taxon>Pseudomonadota</taxon>
        <taxon>Alphaproteobacteria</taxon>
        <taxon>Hyphomicrobiales</taxon>
        <taxon>Rhodoblastaceae</taxon>
        <taxon>Rhodoblastus</taxon>
    </lineage>
</organism>
<feature type="transmembrane region" description="Helical" evidence="5">
    <location>
        <begin position="198"/>
        <end position="219"/>
    </location>
</feature>
<dbReference type="PANTHER" id="PTHR20855">
    <property type="entry name" value="ADIPOR/PROGESTIN RECEPTOR-RELATED"/>
    <property type="match status" value="1"/>
</dbReference>
<evidence type="ECO:0000313" key="7">
    <source>
        <dbReference type="Proteomes" id="UP001139104"/>
    </source>
</evidence>
<comment type="caution">
    <text evidence="6">The sequence shown here is derived from an EMBL/GenBank/DDBJ whole genome shotgun (WGS) entry which is preliminary data.</text>
</comment>
<feature type="transmembrane region" description="Helical" evidence="5">
    <location>
        <begin position="55"/>
        <end position="77"/>
    </location>
</feature>
<feature type="transmembrane region" description="Helical" evidence="5">
    <location>
        <begin position="171"/>
        <end position="191"/>
    </location>
</feature>
<keyword evidence="7" id="KW-1185">Reference proteome</keyword>
<dbReference type="PANTHER" id="PTHR20855:SF3">
    <property type="entry name" value="LD03007P"/>
    <property type="match status" value="1"/>
</dbReference>
<dbReference type="Pfam" id="PF03006">
    <property type="entry name" value="HlyIII"/>
    <property type="match status" value="1"/>
</dbReference>
<evidence type="ECO:0000256" key="3">
    <source>
        <dbReference type="ARBA" id="ARBA00022989"/>
    </source>
</evidence>
<proteinExistence type="predicted"/>
<dbReference type="Proteomes" id="UP001139104">
    <property type="component" value="Unassembled WGS sequence"/>
</dbReference>
<comment type="subcellular location">
    <subcellularLocation>
        <location evidence="1">Membrane</location>
        <topology evidence="1">Multi-pass membrane protein</topology>
    </subcellularLocation>
</comment>
<keyword evidence="4 5" id="KW-0472">Membrane</keyword>
<feature type="transmembrane region" description="Helical" evidence="5">
    <location>
        <begin position="143"/>
        <end position="159"/>
    </location>
</feature>
<reference evidence="6" key="1">
    <citation type="journal article" date="2022" name="ISME J.">
        <title>Identification of active gaseous-alkane degraders at natural gas seeps.</title>
        <authorList>
            <person name="Farhan Ul Haque M."/>
            <person name="Hernandez M."/>
            <person name="Crombie A.T."/>
            <person name="Murrell J.C."/>
        </authorList>
    </citation>
    <scope>NUCLEOTIDE SEQUENCE</scope>
    <source>
        <strain evidence="6">PC2</strain>
    </source>
</reference>
<accession>A0ABS9Z8N9</accession>